<reference evidence="1 2" key="1">
    <citation type="submission" date="2023-03" db="EMBL/GenBank/DDBJ databases">
        <title>Genome sequence of Lichtheimia ornata CBS 291.66.</title>
        <authorList>
            <person name="Mohabir J.T."/>
            <person name="Shea T.P."/>
            <person name="Kurbessoian T."/>
            <person name="Berby B."/>
            <person name="Fontaine J."/>
            <person name="Livny J."/>
            <person name="Gnirke A."/>
            <person name="Stajich J.E."/>
            <person name="Cuomo C.A."/>
        </authorList>
    </citation>
    <scope>NUCLEOTIDE SEQUENCE [LARGE SCALE GENOMIC DNA]</scope>
    <source>
        <strain evidence="1">CBS 291.66</strain>
    </source>
</reference>
<accession>A0AAD7UZ59</accession>
<dbReference type="SUPFAM" id="SSF56784">
    <property type="entry name" value="HAD-like"/>
    <property type="match status" value="1"/>
</dbReference>
<comment type="caution">
    <text evidence="1">The sequence shown here is derived from an EMBL/GenBank/DDBJ whole genome shotgun (WGS) entry which is preliminary data.</text>
</comment>
<protein>
    <submittedName>
        <fullName evidence="1">HAD phosphatase, family IIIA</fullName>
    </submittedName>
</protein>
<evidence type="ECO:0000313" key="1">
    <source>
        <dbReference type="EMBL" id="KAJ8655870.1"/>
    </source>
</evidence>
<dbReference type="InterPro" id="IPR023214">
    <property type="entry name" value="HAD_sf"/>
</dbReference>
<dbReference type="Gene3D" id="3.40.50.1000">
    <property type="entry name" value="HAD superfamily/HAD-like"/>
    <property type="match status" value="1"/>
</dbReference>
<organism evidence="1 2">
    <name type="scientific">Lichtheimia ornata</name>
    <dbReference type="NCBI Taxonomy" id="688661"/>
    <lineage>
        <taxon>Eukaryota</taxon>
        <taxon>Fungi</taxon>
        <taxon>Fungi incertae sedis</taxon>
        <taxon>Mucoromycota</taxon>
        <taxon>Mucoromycotina</taxon>
        <taxon>Mucoromycetes</taxon>
        <taxon>Mucorales</taxon>
        <taxon>Lichtheimiaceae</taxon>
        <taxon>Lichtheimia</taxon>
    </lineage>
</organism>
<dbReference type="NCBIfam" id="TIGR01668">
    <property type="entry name" value="YqeG_hyp_ppase"/>
    <property type="match status" value="1"/>
</dbReference>
<dbReference type="GeneID" id="83215941"/>
<dbReference type="InterPro" id="IPR036412">
    <property type="entry name" value="HAD-like_sf"/>
</dbReference>
<dbReference type="PANTHER" id="PTHR19288:SF25">
    <property type="entry name" value="PHOSPHATIDYLGLYCEROPHOSPHATASE GEP4, MITOCHONDRIAL"/>
    <property type="match status" value="1"/>
</dbReference>
<dbReference type="InterPro" id="IPR027706">
    <property type="entry name" value="PGP_Pase"/>
</dbReference>
<name>A0AAD7UZ59_9FUNG</name>
<dbReference type="RefSeq" id="XP_058340783.1">
    <property type="nucleotide sequence ID" value="XM_058488537.1"/>
</dbReference>
<proteinExistence type="predicted"/>
<keyword evidence="2" id="KW-1185">Reference proteome</keyword>
<gene>
    <name evidence="1" type="ORF">O0I10_008534</name>
</gene>
<dbReference type="PANTHER" id="PTHR19288">
    <property type="entry name" value="4-NITROPHENYLPHOSPHATASE-RELATED"/>
    <property type="match status" value="1"/>
</dbReference>
<dbReference type="GO" id="GO:0008962">
    <property type="term" value="F:phosphatidylglycerophosphatase activity"/>
    <property type="evidence" value="ECO:0007669"/>
    <property type="project" value="InterPro"/>
</dbReference>
<dbReference type="Pfam" id="PF09419">
    <property type="entry name" value="PGP_phosphatase"/>
    <property type="match status" value="1"/>
</dbReference>
<dbReference type="GO" id="GO:0005737">
    <property type="term" value="C:cytoplasm"/>
    <property type="evidence" value="ECO:0007669"/>
    <property type="project" value="TreeGrafter"/>
</dbReference>
<dbReference type="Proteomes" id="UP001234581">
    <property type="component" value="Unassembled WGS sequence"/>
</dbReference>
<sequence>MVQSLNVSGIVNAFRLLWNPSLAVPHLIVNDIRNIHFEQLKRQGGIQAMGFDKDNCLTAPYVPHIHPPFEKAWAVCKETFGRDKIVIVSNSAGTPDDKDHADKYLQSTKLQDALGVPVLRHEEKKPSGGAALASHLHPIPADKIAFVGDRILTDVVFGNLNGNFTIWTRKIVTETGDNKAALILRRFEHGLIRFLQSLNVKPPSHPMDQKTSQYIKE</sequence>
<evidence type="ECO:0000313" key="2">
    <source>
        <dbReference type="Proteomes" id="UP001234581"/>
    </source>
</evidence>
<dbReference type="AlphaFoldDB" id="A0AAD7UZ59"/>
<dbReference type="InterPro" id="IPR010021">
    <property type="entry name" value="PGPP1/Gep4"/>
</dbReference>
<dbReference type="EMBL" id="JARTCD010000045">
    <property type="protein sequence ID" value="KAJ8655870.1"/>
    <property type="molecule type" value="Genomic_DNA"/>
</dbReference>